<accession>A0ABU3UDK2</accession>
<evidence type="ECO:0000313" key="2">
    <source>
        <dbReference type="EMBL" id="MDU8992006.1"/>
    </source>
</evidence>
<protein>
    <submittedName>
        <fullName evidence="2">Uncharacterized protein</fullName>
    </submittedName>
</protein>
<name>A0ABU3UDK2_9ACTN</name>
<comment type="caution">
    <text evidence="2">The sequence shown here is derived from an EMBL/GenBank/DDBJ whole genome shotgun (WGS) entry which is preliminary data.</text>
</comment>
<dbReference type="Proteomes" id="UP001257627">
    <property type="component" value="Unassembled WGS sequence"/>
</dbReference>
<organism evidence="2 3">
    <name type="scientific">Streptomyces mirabilis</name>
    <dbReference type="NCBI Taxonomy" id="68239"/>
    <lineage>
        <taxon>Bacteria</taxon>
        <taxon>Bacillati</taxon>
        <taxon>Actinomycetota</taxon>
        <taxon>Actinomycetes</taxon>
        <taxon>Kitasatosporales</taxon>
        <taxon>Streptomycetaceae</taxon>
        <taxon>Streptomyces</taxon>
    </lineage>
</organism>
<evidence type="ECO:0000313" key="3">
    <source>
        <dbReference type="Proteomes" id="UP001257627"/>
    </source>
</evidence>
<evidence type="ECO:0000256" key="1">
    <source>
        <dbReference type="SAM" id="MobiDB-lite"/>
    </source>
</evidence>
<dbReference type="RefSeq" id="WP_205521967.1">
    <property type="nucleotide sequence ID" value="NZ_CP107955.1"/>
</dbReference>
<sequence length="72" mass="7566">MSPRKDQRAKGDCCLRGLMVGGRRKSIQAMASRLPDASAPRVPDARSCRSGQAPAASTAVALLVPFDPSDVL</sequence>
<proteinExistence type="predicted"/>
<reference evidence="2 3" key="1">
    <citation type="submission" date="2023-02" db="EMBL/GenBank/DDBJ databases">
        <authorList>
            <person name="Maleckis M."/>
        </authorList>
    </citation>
    <scope>NUCLEOTIDE SEQUENCE [LARGE SCALE GENOMIC DNA]</scope>
    <source>
        <strain evidence="2 3">P8-A2</strain>
    </source>
</reference>
<keyword evidence="3" id="KW-1185">Reference proteome</keyword>
<dbReference type="EMBL" id="JARAKF010000001">
    <property type="protein sequence ID" value="MDU8992006.1"/>
    <property type="molecule type" value="Genomic_DNA"/>
</dbReference>
<gene>
    <name evidence="2" type="ORF">PU648_06410</name>
</gene>
<feature type="region of interest" description="Disordered" evidence="1">
    <location>
        <begin position="28"/>
        <end position="55"/>
    </location>
</feature>